<name>A5FN27_FLAJ1</name>
<feature type="domain" description="Nucleotidyl transferase" evidence="3">
    <location>
        <begin position="22"/>
        <end position="179"/>
    </location>
</feature>
<dbReference type="InterPro" id="IPR029044">
    <property type="entry name" value="Nucleotide-diphossugar_trans"/>
</dbReference>
<evidence type="ECO:0000256" key="2">
    <source>
        <dbReference type="ARBA" id="ARBA00022695"/>
    </source>
</evidence>
<dbReference type="EMBL" id="CP000685">
    <property type="protein sequence ID" value="ABQ03385.1"/>
    <property type="molecule type" value="Genomic_DNA"/>
</dbReference>
<dbReference type="PANTHER" id="PTHR43584">
    <property type="entry name" value="NUCLEOTIDYL TRANSFERASE"/>
    <property type="match status" value="1"/>
</dbReference>
<accession>A5FN27</accession>
<dbReference type="HOGENOM" id="CLU_065567_1_0_10"/>
<dbReference type="SUPFAM" id="SSF53448">
    <property type="entry name" value="Nucleotide-diphospho-sugar transferases"/>
    <property type="match status" value="1"/>
</dbReference>
<keyword evidence="5" id="KW-1185">Reference proteome</keyword>
<gene>
    <name evidence="4" type="ordered locus">Fjoh_0349</name>
</gene>
<keyword evidence="2" id="KW-0548">Nucleotidyltransferase</keyword>
<dbReference type="eggNOG" id="COG1209">
    <property type="taxonomic scope" value="Bacteria"/>
</dbReference>
<dbReference type="AlphaFoldDB" id="A5FN27"/>
<evidence type="ECO:0000259" key="3">
    <source>
        <dbReference type="Pfam" id="PF00483"/>
    </source>
</evidence>
<proteinExistence type="predicted"/>
<reference evidence="4 5" key="1">
    <citation type="journal article" date="2009" name="Appl. Environ. Microbiol.">
        <title>Novel features of the polysaccharide-digesting gliding bacterium Flavobacterium johnsoniae as revealed by genome sequence analysis.</title>
        <authorList>
            <person name="McBride M.J."/>
            <person name="Xie G."/>
            <person name="Martens E.C."/>
            <person name="Lapidus A."/>
            <person name="Henrissat B."/>
            <person name="Rhodes R.G."/>
            <person name="Goltsman E."/>
            <person name="Wang W."/>
            <person name="Xu J."/>
            <person name="Hunnicutt D.W."/>
            <person name="Staroscik A.M."/>
            <person name="Hoover T.R."/>
            <person name="Cheng Y.Q."/>
            <person name="Stein J.L."/>
        </authorList>
    </citation>
    <scope>NUCLEOTIDE SEQUENCE [LARGE SCALE GENOMIC DNA]</scope>
    <source>
        <strain evidence="5">ATCC 17061 / DSM 2064 / JCM 8514 / BCRC 14874 / CCUG 350202 / NBRC 14942 / NCIMB 11054 / UW101</strain>
    </source>
</reference>
<dbReference type="Proteomes" id="UP000006694">
    <property type="component" value="Chromosome"/>
</dbReference>
<dbReference type="RefSeq" id="WP_012022455.1">
    <property type="nucleotide sequence ID" value="NC_009441.1"/>
</dbReference>
<dbReference type="InterPro" id="IPR016873">
    <property type="entry name" value="Caps_polysacc_synth_BcbE_prd"/>
</dbReference>
<evidence type="ECO:0000313" key="4">
    <source>
        <dbReference type="EMBL" id="ABQ03385.1"/>
    </source>
</evidence>
<organism evidence="4 5">
    <name type="scientific">Flavobacterium johnsoniae (strain ATCC 17061 / DSM 2064 / JCM 8514 / BCRC 14874 / CCUG 350202 / NBRC 14942 / NCIMB 11054 / UW101)</name>
    <name type="common">Cytophaga johnsonae</name>
    <dbReference type="NCBI Taxonomy" id="376686"/>
    <lineage>
        <taxon>Bacteria</taxon>
        <taxon>Pseudomonadati</taxon>
        <taxon>Bacteroidota</taxon>
        <taxon>Flavobacteriia</taxon>
        <taxon>Flavobacteriales</taxon>
        <taxon>Flavobacteriaceae</taxon>
        <taxon>Flavobacterium</taxon>
    </lineage>
</organism>
<sequence>MLKIIIPLAGSSEIFHKAGFPYPKPLVEIKGKPMIEWVIEKTSSITIPNQIVFVIKDEDATKYHLDNTLKLLSPNCEIVKIKNETKGGLCSVLMTIDKIDNDDSILILNSDQIIQKDLSEFNSYWLDKKADVGVVTFKSVHPRWSYILTDGENVIQTAEKNPISNRAIAGYYYFNSAKLFFECAFQTIINDVQSDGMFFISPVINEFILRNKKVNFYEIENKDYHSFYSPKLITEFENYN</sequence>
<dbReference type="KEGG" id="fjo:Fjoh_0349"/>
<dbReference type="OrthoDB" id="9813880at2"/>
<evidence type="ECO:0000313" key="5">
    <source>
        <dbReference type="Proteomes" id="UP000006694"/>
    </source>
</evidence>
<dbReference type="GeneID" id="31763213"/>
<dbReference type="GO" id="GO:0016779">
    <property type="term" value="F:nucleotidyltransferase activity"/>
    <property type="evidence" value="ECO:0007669"/>
    <property type="project" value="UniProtKB-KW"/>
</dbReference>
<evidence type="ECO:0000256" key="1">
    <source>
        <dbReference type="ARBA" id="ARBA00022679"/>
    </source>
</evidence>
<dbReference type="PIRSF" id="PIRSF028162">
    <property type="entry name" value="BcbE_prd"/>
    <property type="match status" value="1"/>
</dbReference>
<dbReference type="STRING" id="376686.Fjoh_0349"/>
<dbReference type="CDD" id="cd04183">
    <property type="entry name" value="GT2_BcE_like"/>
    <property type="match status" value="1"/>
</dbReference>
<keyword evidence="1 4" id="KW-0808">Transferase</keyword>
<dbReference type="InterPro" id="IPR005835">
    <property type="entry name" value="NTP_transferase_dom"/>
</dbReference>
<protein>
    <submittedName>
        <fullName evidence="4">Nucleotidyl transferase</fullName>
    </submittedName>
</protein>
<dbReference type="InterPro" id="IPR050065">
    <property type="entry name" value="GlmU-like"/>
</dbReference>
<dbReference type="Pfam" id="PF00483">
    <property type="entry name" value="NTP_transferase"/>
    <property type="match status" value="1"/>
</dbReference>
<dbReference type="Gene3D" id="3.90.550.10">
    <property type="entry name" value="Spore Coat Polysaccharide Biosynthesis Protein SpsA, Chain A"/>
    <property type="match status" value="1"/>
</dbReference>
<dbReference type="PANTHER" id="PTHR43584:SF8">
    <property type="entry name" value="N-ACETYLMURAMATE ALPHA-1-PHOSPHATE URIDYLYLTRANSFERASE"/>
    <property type="match status" value="1"/>
</dbReference>